<dbReference type="PANTHER" id="PTHR23041">
    <property type="entry name" value="RING FINGER DOMAIN-CONTAINING"/>
    <property type="match status" value="1"/>
</dbReference>
<dbReference type="GO" id="GO:0008270">
    <property type="term" value="F:zinc ion binding"/>
    <property type="evidence" value="ECO:0007669"/>
    <property type="project" value="UniProtKB-KW"/>
</dbReference>
<accession>A0A9Q8P790</accession>
<dbReference type="PROSITE" id="PS00518">
    <property type="entry name" value="ZF_RING_1"/>
    <property type="match status" value="1"/>
</dbReference>
<keyword evidence="3" id="KW-0862">Zinc</keyword>
<evidence type="ECO:0000256" key="2">
    <source>
        <dbReference type="ARBA" id="ARBA00022771"/>
    </source>
</evidence>
<keyword evidence="7" id="KW-1185">Reference proteome</keyword>
<evidence type="ECO:0000256" key="1">
    <source>
        <dbReference type="ARBA" id="ARBA00022723"/>
    </source>
</evidence>
<dbReference type="OrthoDB" id="8062037at2759"/>
<dbReference type="GeneID" id="71985171"/>
<dbReference type="InterPro" id="IPR017907">
    <property type="entry name" value="Znf_RING_CS"/>
</dbReference>
<evidence type="ECO:0000259" key="5">
    <source>
        <dbReference type="PROSITE" id="PS50089"/>
    </source>
</evidence>
<feature type="domain" description="RING-type" evidence="5">
    <location>
        <begin position="152"/>
        <end position="193"/>
    </location>
</feature>
<keyword evidence="2 4" id="KW-0863">Zinc-finger</keyword>
<dbReference type="Gene3D" id="3.30.40.10">
    <property type="entry name" value="Zinc/RING finger domain, C3HC4 (zinc finger)"/>
    <property type="match status" value="1"/>
</dbReference>
<evidence type="ECO:0000256" key="4">
    <source>
        <dbReference type="PROSITE-ProRule" id="PRU00175"/>
    </source>
</evidence>
<evidence type="ECO:0000313" key="7">
    <source>
        <dbReference type="Proteomes" id="UP000756132"/>
    </source>
</evidence>
<dbReference type="InterPro" id="IPR013083">
    <property type="entry name" value="Znf_RING/FYVE/PHD"/>
</dbReference>
<dbReference type="PROSITE" id="PS50089">
    <property type="entry name" value="ZF_RING_2"/>
    <property type="match status" value="1"/>
</dbReference>
<protein>
    <recommendedName>
        <fullName evidence="5">RING-type domain-containing protein</fullName>
    </recommendedName>
</protein>
<reference evidence="6" key="1">
    <citation type="submission" date="2021-12" db="EMBL/GenBank/DDBJ databases">
        <authorList>
            <person name="Zaccaron A."/>
            <person name="Stergiopoulos I."/>
        </authorList>
    </citation>
    <scope>NUCLEOTIDE SEQUENCE</scope>
    <source>
        <strain evidence="6">Race5_Kim</strain>
    </source>
</reference>
<dbReference type="EMBL" id="CP090166">
    <property type="protein sequence ID" value="UJO15854.1"/>
    <property type="molecule type" value="Genomic_DNA"/>
</dbReference>
<reference evidence="6" key="2">
    <citation type="journal article" date="2022" name="Microb. Genom.">
        <title>A chromosome-scale genome assembly of the tomato pathogen Cladosporium fulvum reveals a compartmentalized genome architecture and the presence of a dispensable chromosome.</title>
        <authorList>
            <person name="Zaccaron A.Z."/>
            <person name="Chen L.H."/>
            <person name="Samaras A."/>
            <person name="Stergiopoulos I."/>
        </authorList>
    </citation>
    <scope>NUCLEOTIDE SEQUENCE</scope>
    <source>
        <strain evidence="6">Race5_Kim</strain>
    </source>
</reference>
<dbReference type="SUPFAM" id="SSF57850">
    <property type="entry name" value="RING/U-box"/>
    <property type="match status" value="1"/>
</dbReference>
<keyword evidence="1" id="KW-0479">Metal-binding</keyword>
<dbReference type="AlphaFoldDB" id="A0A9Q8P790"/>
<dbReference type="InterPro" id="IPR001841">
    <property type="entry name" value="Znf_RING"/>
</dbReference>
<proteinExistence type="predicted"/>
<name>A0A9Q8P790_PASFU</name>
<evidence type="ECO:0000256" key="3">
    <source>
        <dbReference type="ARBA" id="ARBA00022833"/>
    </source>
</evidence>
<dbReference type="PANTHER" id="PTHR23041:SF78">
    <property type="entry name" value="E3 UBIQUITIN-PROTEIN LIGASE RNF4"/>
    <property type="match status" value="1"/>
</dbReference>
<sequence>MAHQRVVAFLGIEDSLWKLAILQELVPNPIPPTGDSHVEQLRAAVQGLQDMQDRFRENTERAINEGGSAAFEEELGNGVREMLQFALDHIDVLEAARDDMSADDEDGVDDDTIAEIKAKMPHVDFDISAEKPRRGISAAQFQLEKEQLVEDCAICYVEPPVDNEPLETACGHIYCAECLVRWCLEHNTCPDCRQEALLEDMVLLDVVRQ</sequence>
<dbReference type="InterPro" id="IPR047134">
    <property type="entry name" value="RNF4"/>
</dbReference>
<gene>
    <name evidence="6" type="ORF">CLAFUR5_05293</name>
</gene>
<evidence type="ECO:0000313" key="6">
    <source>
        <dbReference type="EMBL" id="UJO15854.1"/>
    </source>
</evidence>
<dbReference type="KEGG" id="ffu:CLAFUR5_05293"/>
<dbReference type="RefSeq" id="XP_047760220.1">
    <property type="nucleotide sequence ID" value="XM_047904441.1"/>
</dbReference>
<dbReference type="Pfam" id="PF13639">
    <property type="entry name" value="zf-RING_2"/>
    <property type="match status" value="1"/>
</dbReference>
<organism evidence="6 7">
    <name type="scientific">Passalora fulva</name>
    <name type="common">Tomato leaf mold</name>
    <name type="synonym">Cladosporium fulvum</name>
    <dbReference type="NCBI Taxonomy" id="5499"/>
    <lineage>
        <taxon>Eukaryota</taxon>
        <taxon>Fungi</taxon>
        <taxon>Dikarya</taxon>
        <taxon>Ascomycota</taxon>
        <taxon>Pezizomycotina</taxon>
        <taxon>Dothideomycetes</taxon>
        <taxon>Dothideomycetidae</taxon>
        <taxon>Mycosphaerellales</taxon>
        <taxon>Mycosphaerellaceae</taxon>
        <taxon>Fulvia</taxon>
    </lineage>
</organism>
<dbReference type="SMART" id="SM00184">
    <property type="entry name" value="RING"/>
    <property type="match status" value="1"/>
</dbReference>
<dbReference type="Proteomes" id="UP000756132">
    <property type="component" value="Chromosome 4"/>
</dbReference>